<evidence type="ECO:0000313" key="2">
    <source>
        <dbReference type="Proteomes" id="UP001490816"/>
    </source>
</evidence>
<accession>A0ABV1FBR8</accession>
<dbReference type="EMBL" id="JBBMEZ010000011">
    <property type="protein sequence ID" value="MEQ2469742.1"/>
    <property type="molecule type" value="Genomic_DNA"/>
</dbReference>
<evidence type="ECO:0000313" key="1">
    <source>
        <dbReference type="EMBL" id="MEQ2469742.1"/>
    </source>
</evidence>
<sequence length="142" mass="16521">MTIEKIKRIYASTAIYKFSQGLKNAETDDFDSALDNVLDFFGNKIEEDALKIECSGDEVNMMFFDFVRMLSSTRHLAMCVFVNGNPDVDTVKRLERFSGWSECFKVVRDMNKHDDKICIYIGFINWFDGEIYDVDYTVNVIM</sequence>
<keyword evidence="2" id="KW-1185">Reference proteome</keyword>
<name>A0ABV1FBR8_9FIRM</name>
<gene>
    <name evidence="1" type="ORF">WMO39_05250</name>
</gene>
<organism evidence="1 2">
    <name type="scientific">Ruminococcoides intestinale</name>
    <dbReference type="NCBI Taxonomy" id="3133162"/>
    <lineage>
        <taxon>Bacteria</taxon>
        <taxon>Bacillati</taxon>
        <taxon>Bacillota</taxon>
        <taxon>Clostridia</taxon>
        <taxon>Eubacteriales</taxon>
        <taxon>Oscillospiraceae</taxon>
        <taxon>Ruminococcoides</taxon>
    </lineage>
</organism>
<dbReference type="Proteomes" id="UP001490816">
    <property type="component" value="Unassembled WGS sequence"/>
</dbReference>
<protein>
    <submittedName>
        <fullName evidence="1">Uncharacterized protein</fullName>
    </submittedName>
</protein>
<proteinExistence type="predicted"/>
<reference evidence="1 2" key="1">
    <citation type="submission" date="2024-03" db="EMBL/GenBank/DDBJ databases">
        <title>Human intestinal bacterial collection.</title>
        <authorList>
            <person name="Pauvert C."/>
            <person name="Hitch T.C.A."/>
            <person name="Clavel T."/>
        </authorList>
    </citation>
    <scope>NUCLEOTIDE SEQUENCE [LARGE SCALE GENOMIC DNA]</scope>
    <source>
        <strain evidence="1 2">CLA-JM-H38</strain>
    </source>
</reference>
<comment type="caution">
    <text evidence="1">The sequence shown here is derived from an EMBL/GenBank/DDBJ whole genome shotgun (WGS) entry which is preliminary data.</text>
</comment>